<dbReference type="Proteomes" id="UP000479710">
    <property type="component" value="Unassembled WGS sequence"/>
</dbReference>
<gene>
    <name evidence="2" type="ORF">E2562_033141</name>
</gene>
<keyword evidence="3" id="KW-1185">Reference proteome</keyword>
<evidence type="ECO:0000256" key="1">
    <source>
        <dbReference type="SAM" id="MobiDB-lite"/>
    </source>
</evidence>
<dbReference type="AlphaFoldDB" id="A0A6G1CJ02"/>
<name>A0A6G1CJ02_9ORYZ</name>
<proteinExistence type="predicted"/>
<protein>
    <submittedName>
        <fullName evidence="2">Uncharacterized protein</fullName>
    </submittedName>
</protein>
<evidence type="ECO:0000313" key="2">
    <source>
        <dbReference type="EMBL" id="KAF0900625.1"/>
    </source>
</evidence>
<evidence type="ECO:0000313" key="3">
    <source>
        <dbReference type="Proteomes" id="UP000479710"/>
    </source>
</evidence>
<organism evidence="2 3">
    <name type="scientific">Oryza meyeriana var. granulata</name>
    <dbReference type="NCBI Taxonomy" id="110450"/>
    <lineage>
        <taxon>Eukaryota</taxon>
        <taxon>Viridiplantae</taxon>
        <taxon>Streptophyta</taxon>
        <taxon>Embryophyta</taxon>
        <taxon>Tracheophyta</taxon>
        <taxon>Spermatophyta</taxon>
        <taxon>Magnoliopsida</taxon>
        <taxon>Liliopsida</taxon>
        <taxon>Poales</taxon>
        <taxon>Poaceae</taxon>
        <taxon>BOP clade</taxon>
        <taxon>Oryzoideae</taxon>
        <taxon>Oryzeae</taxon>
        <taxon>Oryzinae</taxon>
        <taxon>Oryza</taxon>
        <taxon>Oryza meyeriana</taxon>
    </lineage>
</organism>
<comment type="caution">
    <text evidence="2">The sequence shown here is derived from an EMBL/GenBank/DDBJ whole genome shotgun (WGS) entry which is preliminary data.</text>
</comment>
<dbReference type="EMBL" id="SPHZ02000009">
    <property type="protein sequence ID" value="KAF0900625.1"/>
    <property type="molecule type" value="Genomic_DNA"/>
</dbReference>
<feature type="region of interest" description="Disordered" evidence="1">
    <location>
        <begin position="44"/>
        <end position="64"/>
    </location>
</feature>
<sequence>MVLDAATTLRLLRRHPRSLVALPHLLRSSISSSRVLLEQLDLSPASPDHAAAPGDSALSPPNPCSGSPFYVENWRNPAAANPFSTPP</sequence>
<reference evidence="2 3" key="1">
    <citation type="submission" date="2019-11" db="EMBL/GenBank/DDBJ databases">
        <title>Whole genome sequence of Oryza granulata.</title>
        <authorList>
            <person name="Li W."/>
        </authorList>
    </citation>
    <scope>NUCLEOTIDE SEQUENCE [LARGE SCALE GENOMIC DNA]</scope>
    <source>
        <strain evidence="3">cv. Menghai</strain>
        <tissue evidence="2">Leaf</tissue>
    </source>
</reference>
<accession>A0A6G1CJ02</accession>